<accession>A0A5N5D6Y8</accession>
<protein>
    <submittedName>
        <fullName evidence="4">5'-hydroxyaverantin dehydrogenase</fullName>
    </submittedName>
</protein>
<dbReference type="InterPro" id="IPR002347">
    <property type="entry name" value="SDR_fam"/>
</dbReference>
<evidence type="ECO:0000313" key="4">
    <source>
        <dbReference type="EMBL" id="KAB2573488.1"/>
    </source>
</evidence>
<dbReference type="OrthoDB" id="5371740at2759"/>
<evidence type="ECO:0000313" key="5">
    <source>
        <dbReference type="Proteomes" id="UP000325902"/>
    </source>
</evidence>
<evidence type="ECO:0000256" key="1">
    <source>
        <dbReference type="ARBA" id="ARBA00006484"/>
    </source>
</evidence>
<organism evidence="4 5">
    <name type="scientific">Lasiodiplodia theobromae</name>
    <dbReference type="NCBI Taxonomy" id="45133"/>
    <lineage>
        <taxon>Eukaryota</taxon>
        <taxon>Fungi</taxon>
        <taxon>Dikarya</taxon>
        <taxon>Ascomycota</taxon>
        <taxon>Pezizomycotina</taxon>
        <taxon>Dothideomycetes</taxon>
        <taxon>Dothideomycetes incertae sedis</taxon>
        <taxon>Botryosphaeriales</taxon>
        <taxon>Botryosphaeriaceae</taxon>
        <taxon>Lasiodiplodia</taxon>
    </lineage>
</organism>
<evidence type="ECO:0000256" key="2">
    <source>
        <dbReference type="ARBA" id="ARBA00022857"/>
    </source>
</evidence>
<keyword evidence="5" id="KW-1185">Reference proteome</keyword>
<comment type="similarity">
    <text evidence="1">Belongs to the short-chain dehydrogenases/reductases (SDR) family.</text>
</comment>
<dbReference type="PROSITE" id="PS00061">
    <property type="entry name" value="ADH_SHORT"/>
    <property type="match status" value="1"/>
</dbReference>
<dbReference type="EMBL" id="VCHE01000058">
    <property type="protein sequence ID" value="KAB2573488.1"/>
    <property type="molecule type" value="Genomic_DNA"/>
</dbReference>
<gene>
    <name evidence="4" type="primary">aflH_0</name>
    <name evidence="4" type="ORF">DBV05_g7891</name>
</gene>
<dbReference type="Proteomes" id="UP000325902">
    <property type="component" value="Unassembled WGS sequence"/>
</dbReference>
<keyword evidence="3" id="KW-0560">Oxidoreductase</keyword>
<sequence length="297" mass="31847">MAPSLVDCNTDFDVGAVRGKTAIVTGGAQGIGESYVRALVNAGAYVVIGDIASKPAEKLVSEFPDQLHFAKCDVTQWPDQVALFRAARTFSPTSLIHIVVANAGISTSVDSIFATNEESLDAEPAEPSLAMVDVNYKGVLYTTKLALHYFRRQHAAALADGAPPPETSLVLQGSIAAYLDASTFCQYASGKWAVRGLMRSLRRVVGAHGTRVNTICPSFLRTALVPPQLIEHLDANGIALASGEDAGQCLLRIVSDREMNGRALCVLARSLVKHAPRGYYDMDSEGILEGPWQKIFQ</sequence>
<evidence type="ECO:0000256" key="3">
    <source>
        <dbReference type="ARBA" id="ARBA00023002"/>
    </source>
</evidence>
<dbReference type="InterPro" id="IPR020904">
    <property type="entry name" value="Sc_DH/Rdtase_CS"/>
</dbReference>
<keyword evidence="2" id="KW-0521">NADP</keyword>
<dbReference type="InterPro" id="IPR036291">
    <property type="entry name" value="NAD(P)-bd_dom_sf"/>
</dbReference>
<dbReference type="PANTHER" id="PTHR43180:SF31">
    <property type="entry name" value="CHAIN DEHYDROGENASE_REDUCTASE, PUTATIVE (AFU_ORTHOLOGUE AFUA_2G16570)-RELATED"/>
    <property type="match status" value="1"/>
</dbReference>
<proteinExistence type="inferred from homology"/>
<dbReference type="PANTHER" id="PTHR43180">
    <property type="entry name" value="3-OXOACYL-(ACYL-CARRIER-PROTEIN) REDUCTASE (AFU_ORTHOLOGUE AFUA_6G11210)"/>
    <property type="match status" value="1"/>
</dbReference>
<dbReference type="GO" id="GO:0016491">
    <property type="term" value="F:oxidoreductase activity"/>
    <property type="evidence" value="ECO:0007669"/>
    <property type="project" value="UniProtKB-KW"/>
</dbReference>
<dbReference type="AlphaFoldDB" id="A0A5N5D6Y8"/>
<comment type="caution">
    <text evidence="4">The sequence shown here is derived from an EMBL/GenBank/DDBJ whole genome shotgun (WGS) entry which is preliminary data.</text>
</comment>
<reference evidence="4 5" key="1">
    <citation type="journal article" date="2019" name="Sci. Rep.">
        <title>A multi-omics analysis of the grapevine pathogen Lasiodiplodia theobromae reveals that temperature affects the expression of virulence- and pathogenicity-related genes.</title>
        <authorList>
            <person name="Felix C."/>
            <person name="Meneses R."/>
            <person name="Goncalves M.F.M."/>
            <person name="Tilleman L."/>
            <person name="Duarte A.S."/>
            <person name="Jorrin-Novo J.V."/>
            <person name="Van de Peer Y."/>
            <person name="Deforce D."/>
            <person name="Van Nieuwerburgh F."/>
            <person name="Esteves A.C."/>
            <person name="Alves A."/>
        </authorList>
    </citation>
    <scope>NUCLEOTIDE SEQUENCE [LARGE SCALE GENOMIC DNA]</scope>
    <source>
        <strain evidence="4 5">LA-SOL3</strain>
    </source>
</reference>
<dbReference type="Gene3D" id="3.40.50.720">
    <property type="entry name" value="NAD(P)-binding Rossmann-like Domain"/>
    <property type="match status" value="1"/>
</dbReference>
<dbReference type="PRINTS" id="PR00081">
    <property type="entry name" value="GDHRDH"/>
</dbReference>
<name>A0A5N5D6Y8_9PEZI</name>
<dbReference type="SUPFAM" id="SSF51735">
    <property type="entry name" value="NAD(P)-binding Rossmann-fold domains"/>
    <property type="match status" value="1"/>
</dbReference>
<dbReference type="Pfam" id="PF00106">
    <property type="entry name" value="adh_short"/>
    <property type="match status" value="1"/>
</dbReference>